<evidence type="ECO:0000313" key="2">
    <source>
        <dbReference type="EMBL" id="GBN06419.1"/>
    </source>
</evidence>
<keyword evidence="3" id="KW-1185">Reference proteome</keyword>
<name>A0A4Y2KW78_ARAVE</name>
<dbReference type="AlphaFoldDB" id="A0A4Y2KW78"/>
<dbReference type="EMBL" id="BGPR01005063">
    <property type="protein sequence ID" value="GBN06419.1"/>
    <property type="molecule type" value="Genomic_DNA"/>
</dbReference>
<gene>
    <name evidence="2" type="ORF">AVEN_78118_1</name>
</gene>
<proteinExistence type="predicted"/>
<accession>A0A4Y2KW78</accession>
<feature type="compositionally biased region" description="Basic residues" evidence="1">
    <location>
        <begin position="115"/>
        <end position="127"/>
    </location>
</feature>
<evidence type="ECO:0000313" key="3">
    <source>
        <dbReference type="Proteomes" id="UP000499080"/>
    </source>
</evidence>
<comment type="caution">
    <text evidence="2">The sequence shown here is derived from an EMBL/GenBank/DDBJ whole genome shotgun (WGS) entry which is preliminary data.</text>
</comment>
<dbReference type="Proteomes" id="UP000499080">
    <property type="component" value="Unassembled WGS sequence"/>
</dbReference>
<protein>
    <submittedName>
        <fullName evidence="2">Uncharacterized protein</fullName>
    </submittedName>
</protein>
<reference evidence="2 3" key="1">
    <citation type="journal article" date="2019" name="Sci. Rep.">
        <title>Orb-weaving spider Araneus ventricosus genome elucidates the spidroin gene catalogue.</title>
        <authorList>
            <person name="Kono N."/>
            <person name="Nakamura H."/>
            <person name="Ohtoshi R."/>
            <person name="Moran D.A.P."/>
            <person name="Shinohara A."/>
            <person name="Yoshida Y."/>
            <person name="Fujiwara M."/>
            <person name="Mori M."/>
            <person name="Tomita M."/>
            <person name="Arakawa K."/>
        </authorList>
    </citation>
    <scope>NUCLEOTIDE SEQUENCE [LARGE SCALE GENOMIC DNA]</scope>
</reference>
<evidence type="ECO:0000256" key="1">
    <source>
        <dbReference type="SAM" id="MobiDB-lite"/>
    </source>
</evidence>
<sequence length="156" mass="17481">MPLQFHERKVPIKQFSSREVRAEVGVAGKCQLLFNSSTSSDGWRAMSSDLTQICPLGPVVPLTCVGGFSISPVAYLALHPFWVGWATENCLFFIAHQRDPLWHDPCKSHKNIGPPRHHPPSSPTKKRQLPDLETPSLGTYLGAIRDLYVQSHLQER</sequence>
<feature type="region of interest" description="Disordered" evidence="1">
    <location>
        <begin position="106"/>
        <end position="136"/>
    </location>
</feature>
<organism evidence="2 3">
    <name type="scientific">Araneus ventricosus</name>
    <name type="common">Orbweaver spider</name>
    <name type="synonym">Epeira ventricosa</name>
    <dbReference type="NCBI Taxonomy" id="182803"/>
    <lineage>
        <taxon>Eukaryota</taxon>
        <taxon>Metazoa</taxon>
        <taxon>Ecdysozoa</taxon>
        <taxon>Arthropoda</taxon>
        <taxon>Chelicerata</taxon>
        <taxon>Arachnida</taxon>
        <taxon>Araneae</taxon>
        <taxon>Araneomorphae</taxon>
        <taxon>Entelegynae</taxon>
        <taxon>Araneoidea</taxon>
        <taxon>Araneidae</taxon>
        <taxon>Araneus</taxon>
    </lineage>
</organism>